<keyword evidence="1" id="KW-0732">Signal</keyword>
<name>A0AB39BIN8_9MICO</name>
<dbReference type="RefSeq" id="WP_368498637.1">
    <property type="nucleotide sequence ID" value="NZ_CP162511.1"/>
</dbReference>
<dbReference type="PANTHER" id="PTHR30032:SF1">
    <property type="entry name" value="N-ACETYLMURAMOYL-L-ALANINE AMIDASE LYTC"/>
    <property type="match status" value="1"/>
</dbReference>
<dbReference type="AlphaFoldDB" id="A0AB39BIN8"/>
<dbReference type="Pfam" id="PF04122">
    <property type="entry name" value="CW_binding_2"/>
    <property type="match status" value="3"/>
</dbReference>
<feature type="chain" id="PRO_5044290418" evidence="1">
    <location>
        <begin position="33"/>
        <end position="434"/>
    </location>
</feature>
<reference evidence="2" key="1">
    <citation type="submission" date="2024-05" db="EMBL/GenBank/DDBJ databases">
        <title>Herbiconiux sp. A18JL235.</title>
        <authorList>
            <person name="Zhang G."/>
        </authorList>
    </citation>
    <scope>NUCLEOTIDE SEQUENCE</scope>
    <source>
        <strain evidence="2">A18JL235</strain>
    </source>
</reference>
<dbReference type="EMBL" id="CP162511">
    <property type="protein sequence ID" value="XDI06251.1"/>
    <property type="molecule type" value="Genomic_DNA"/>
</dbReference>
<evidence type="ECO:0000256" key="1">
    <source>
        <dbReference type="SAM" id="SignalP"/>
    </source>
</evidence>
<dbReference type="Gene3D" id="2.60.40.10">
    <property type="entry name" value="Immunoglobulins"/>
    <property type="match status" value="1"/>
</dbReference>
<organism evidence="2">
    <name type="scientific">Herbiconiux sp. A18JL235</name>
    <dbReference type="NCBI Taxonomy" id="3152363"/>
    <lineage>
        <taxon>Bacteria</taxon>
        <taxon>Bacillati</taxon>
        <taxon>Actinomycetota</taxon>
        <taxon>Actinomycetes</taxon>
        <taxon>Micrococcales</taxon>
        <taxon>Microbacteriaceae</taxon>
        <taxon>Herbiconiux</taxon>
    </lineage>
</organism>
<dbReference type="InterPro" id="IPR051922">
    <property type="entry name" value="Bact_Sporulation_Assoc"/>
</dbReference>
<protein>
    <submittedName>
        <fullName evidence="2">Cell wall-binding repeat-containing protein</fullName>
    </submittedName>
</protein>
<dbReference type="GO" id="GO:0005975">
    <property type="term" value="P:carbohydrate metabolic process"/>
    <property type="evidence" value="ECO:0007669"/>
    <property type="project" value="UniProtKB-ARBA"/>
</dbReference>
<gene>
    <name evidence="2" type="ORF">ABFY20_03910</name>
</gene>
<feature type="signal peptide" evidence="1">
    <location>
        <begin position="1"/>
        <end position="32"/>
    </location>
</feature>
<evidence type="ECO:0000313" key="2">
    <source>
        <dbReference type="EMBL" id="XDI06251.1"/>
    </source>
</evidence>
<dbReference type="Gene3D" id="3.40.50.12090">
    <property type="match status" value="2"/>
</dbReference>
<accession>A0AB39BIN8</accession>
<dbReference type="PANTHER" id="PTHR30032">
    <property type="entry name" value="N-ACETYLMURAMOYL-L-ALANINE AMIDASE-RELATED"/>
    <property type="match status" value="1"/>
</dbReference>
<sequence length="434" mass="43533">MTDRITSRLSLASGALGLALVAGALLAAPATAAPLPAEAAAPNPYNPTCPQARANVGIDLVASPALTPNDEDATVTISAGSLPAGVVLTGSPRGAAYAFSGKPSMAGTSSFTVKAVFEDAPPKTVDCTMVVGELPAPIRIAGTDRYDQAARVSASIFSEAETVYVASGEKFADALSASSVAGVHGAPLLLTQAGALPASTATELERLAPDDVVVVGGALTIGDSVLRELEEVSSHPTVTRIGGVDRYDGSRKLIADATFGVPSSPMAYLADGRNFPDALAASPAAITTNAPVLLVDGSKNALTQDEIATLNDAGVADIRIAGGTNSVSAGIESSLVPAFTSKRVSGVNRYEGAVAVNQAFATARVAFLASGELFPDALSAGPAAGHTGNPIYLVQKSCVPVSVLDDIERIGATEILVLGGTNTVSAEVAALKPC</sequence>
<proteinExistence type="predicted"/>
<dbReference type="InterPro" id="IPR007253">
    <property type="entry name" value="Cell_wall-bd_2"/>
</dbReference>
<dbReference type="InterPro" id="IPR013783">
    <property type="entry name" value="Ig-like_fold"/>
</dbReference>